<dbReference type="InterPro" id="IPR043128">
    <property type="entry name" value="Rev_trsase/Diguanyl_cyclase"/>
</dbReference>
<comment type="similarity">
    <text evidence="1">Belongs to the beta type-B retroviral polymerase family. HERV class-II K(HML-2) pol subfamily.</text>
</comment>
<gene>
    <name evidence="4" type="ORF">Y1Q_0003209</name>
</gene>
<feature type="domain" description="Reverse transcriptase" evidence="3">
    <location>
        <begin position="52"/>
        <end position="179"/>
    </location>
</feature>
<reference evidence="4 5" key="1">
    <citation type="journal article" date="2012" name="Genome Biol.">
        <title>Sequencing three crocodilian genomes to illuminate the evolution of archosaurs and amniotes.</title>
        <authorList>
            <person name="St John J.A."/>
            <person name="Braun E.L."/>
            <person name="Isberg S.R."/>
            <person name="Miles L.G."/>
            <person name="Chong A.Y."/>
            <person name="Gongora J."/>
            <person name="Dalzell P."/>
            <person name="Moran C."/>
            <person name="Bed'hom B."/>
            <person name="Abzhanov A."/>
            <person name="Burgess S.C."/>
            <person name="Cooksey A.M."/>
            <person name="Castoe T.A."/>
            <person name="Crawford N.G."/>
            <person name="Densmore L.D."/>
            <person name="Drew J.C."/>
            <person name="Edwards S.V."/>
            <person name="Faircloth B.C."/>
            <person name="Fujita M.K."/>
            <person name="Greenwold M.J."/>
            <person name="Hoffmann F.G."/>
            <person name="Howard J.M."/>
            <person name="Iguchi T."/>
            <person name="Janes D.E."/>
            <person name="Khan S.Y."/>
            <person name="Kohno S."/>
            <person name="de Koning A.J."/>
            <person name="Lance S.L."/>
            <person name="McCarthy F.M."/>
            <person name="McCormack J.E."/>
            <person name="Merchant M.E."/>
            <person name="Peterson D.G."/>
            <person name="Pollock D.D."/>
            <person name="Pourmand N."/>
            <person name="Raney B.J."/>
            <person name="Roessler K.A."/>
            <person name="Sanford J.R."/>
            <person name="Sawyer R.H."/>
            <person name="Schmidt C.J."/>
            <person name="Triplett E.W."/>
            <person name="Tuberville T.D."/>
            <person name="Venegas-Anaya M."/>
            <person name="Howard J.T."/>
            <person name="Jarvis E.D."/>
            <person name="Guillette L.J.Jr."/>
            <person name="Glenn T.C."/>
            <person name="Green R.E."/>
            <person name="Ray D.A."/>
        </authorList>
    </citation>
    <scope>NUCLEOTIDE SEQUENCE [LARGE SCALE GENOMIC DNA]</scope>
    <source>
        <strain evidence="4">KSC_2009_1</strain>
    </source>
</reference>
<name>A0A151MDX6_ALLMI</name>
<evidence type="ECO:0000313" key="5">
    <source>
        <dbReference type="Proteomes" id="UP000050525"/>
    </source>
</evidence>
<dbReference type="Pfam" id="PF00078">
    <property type="entry name" value="RVT_1"/>
    <property type="match status" value="1"/>
</dbReference>
<dbReference type="Gene3D" id="3.10.10.10">
    <property type="entry name" value="HIV Type 1 Reverse Transcriptase, subunit A, domain 1"/>
    <property type="match status" value="1"/>
</dbReference>
<evidence type="ECO:0000256" key="1">
    <source>
        <dbReference type="ARBA" id="ARBA00010879"/>
    </source>
</evidence>
<evidence type="ECO:0000313" key="4">
    <source>
        <dbReference type="EMBL" id="KYO22705.1"/>
    </source>
</evidence>
<dbReference type="CDD" id="cd01647">
    <property type="entry name" value="RT_LTR"/>
    <property type="match status" value="1"/>
</dbReference>
<dbReference type="EC" id="3.1.26.4" evidence="2"/>
<keyword evidence="5" id="KW-1185">Reference proteome</keyword>
<dbReference type="STRING" id="8496.A0A151MDX6"/>
<accession>A0A151MDX6</accession>
<sequence>MDPPIATIGIKTWNVSFALQPKIDTDLDQLIMQGVFEPVIHTSWATPVVPVLKPNGSVRICGDYKFTVNKALKQDLHPVPAINQLLSALAGGKGFAKLDLAQAYQQLIVYDKTAEAQTIITHRGAFRVKRLQFGISVAPEFFQHFMEKMLARIPGVVPYLDDVVITGLSQEKLTERLREV</sequence>
<dbReference type="EMBL" id="AKHW03006231">
    <property type="protein sequence ID" value="KYO22705.1"/>
    <property type="molecule type" value="Genomic_DNA"/>
</dbReference>
<dbReference type="PANTHER" id="PTHR37984">
    <property type="entry name" value="PROTEIN CBG26694"/>
    <property type="match status" value="1"/>
</dbReference>
<organism evidence="4 5">
    <name type="scientific">Alligator mississippiensis</name>
    <name type="common">American alligator</name>
    <dbReference type="NCBI Taxonomy" id="8496"/>
    <lineage>
        <taxon>Eukaryota</taxon>
        <taxon>Metazoa</taxon>
        <taxon>Chordata</taxon>
        <taxon>Craniata</taxon>
        <taxon>Vertebrata</taxon>
        <taxon>Euteleostomi</taxon>
        <taxon>Archelosauria</taxon>
        <taxon>Archosauria</taxon>
        <taxon>Crocodylia</taxon>
        <taxon>Alligatoridae</taxon>
        <taxon>Alligatorinae</taxon>
        <taxon>Alligator</taxon>
    </lineage>
</organism>
<dbReference type="InterPro" id="IPR000477">
    <property type="entry name" value="RT_dom"/>
</dbReference>
<dbReference type="PANTHER" id="PTHR37984:SF12">
    <property type="entry name" value="RIBONUCLEASE H"/>
    <property type="match status" value="1"/>
</dbReference>
<dbReference type="SUPFAM" id="SSF56672">
    <property type="entry name" value="DNA/RNA polymerases"/>
    <property type="match status" value="1"/>
</dbReference>
<dbReference type="Proteomes" id="UP000050525">
    <property type="component" value="Unassembled WGS sequence"/>
</dbReference>
<proteinExistence type="inferred from homology"/>
<evidence type="ECO:0000256" key="2">
    <source>
        <dbReference type="ARBA" id="ARBA00012180"/>
    </source>
</evidence>
<dbReference type="AlphaFoldDB" id="A0A151MDX6"/>
<dbReference type="Gene3D" id="3.30.70.270">
    <property type="match status" value="1"/>
</dbReference>
<dbReference type="InterPro" id="IPR043502">
    <property type="entry name" value="DNA/RNA_pol_sf"/>
</dbReference>
<dbReference type="InterPro" id="IPR050951">
    <property type="entry name" value="Retrovirus_Pol_polyprotein"/>
</dbReference>
<comment type="caution">
    <text evidence="4">The sequence shown here is derived from an EMBL/GenBank/DDBJ whole genome shotgun (WGS) entry which is preliminary data.</text>
</comment>
<evidence type="ECO:0000259" key="3">
    <source>
        <dbReference type="Pfam" id="PF00078"/>
    </source>
</evidence>
<dbReference type="GO" id="GO:0004523">
    <property type="term" value="F:RNA-DNA hybrid ribonuclease activity"/>
    <property type="evidence" value="ECO:0007669"/>
    <property type="project" value="UniProtKB-EC"/>
</dbReference>
<protein>
    <recommendedName>
        <fullName evidence="2">ribonuclease H</fullName>
        <ecNumber evidence="2">3.1.26.4</ecNumber>
    </recommendedName>
</protein>